<evidence type="ECO:0000256" key="1">
    <source>
        <dbReference type="SAM" id="Phobius"/>
    </source>
</evidence>
<feature type="transmembrane region" description="Helical" evidence="1">
    <location>
        <begin position="6"/>
        <end position="24"/>
    </location>
</feature>
<proteinExistence type="predicted"/>
<protein>
    <submittedName>
        <fullName evidence="2">Uncharacterized protein</fullName>
    </submittedName>
</protein>
<dbReference type="Proteomes" id="UP000460318">
    <property type="component" value="Unassembled WGS sequence"/>
</dbReference>
<comment type="caution">
    <text evidence="2">The sequence shown here is derived from an EMBL/GenBank/DDBJ whole genome shotgun (WGS) entry which is preliminary data.</text>
</comment>
<dbReference type="RefSeq" id="WP_160498589.1">
    <property type="nucleotide sequence ID" value="NZ_WUBI01000002.1"/>
</dbReference>
<keyword evidence="1" id="KW-1133">Transmembrane helix</keyword>
<dbReference type="AlphaFoldDB" id="A0A7X3ILR2"/>
<organism evidence="2 3">
    <name type="scientific">Paenibacillus dendrobii</name>
    <dbReference type="NCBI Taxonomy" id="2691084"/>
    <lineage>
        <taxon>Bacteria</taxon>
        <taxon>Bacillati</taxon>
        <taxon>Bacillota</taxon>
        <taxon>Bacilli</taxon>
        <taxon>Bacillales</taxon>
        <taxon>Paenibacillaceae</taxon>
        <taxon>Paenibacillus</taxon>
    </lineage>
</organism>
<name>A0A7X3ILR2_9BACL</name>
<keyword evidence="3" id="KW-1185">Reference proteome</keyword>
<dbReference type="EMBL" id="WUBI01000002">
    <property type="protein sequence ID" value="MWV44985.1"/>
    <property type="molecule type" value="Genomic_DNA"/>
</dbReference>
<reference evidence="2 3" key="1">
    <citation type="submission" date="2019-12" db="EMBL/GenBank/DDBJ databases">
        <title>Paenibacillus sp. nov., an endophytic bacterium isolated from the stem of Dendrobium.</title>
        <authorList>
            <person name="Zhao R."/>
        </authorList>
    </citation>
    <scope>NUCLEOTIDE SEQUENCE [LARGE SCALE GENOMIC DNA]</scope>
    <source>
        <strain evidence="2 3">HJL G12</strain>
    </source>
</reference>
<accession>A0A7X3ILR2</accession>
<sequence length="128" mass="14275">MNELYIIVAVLAVIVAGFFVIPFAKKKGWFTKKRIDGVEKALQVADLILQVSNIDALNKQKSTFALDIASTVVHYVDKLDNAQSKDDKMTLSLKIVDNILEKYGVKPSIQEQQLINIVIAECLNIAQK</sequence>
<keyword evidence="1" id="KW-0812">Transmembrane</keyword>
<keyword evidence="1" id="KW-0472">Membrane</keyword>
<evidence type="ECO:0000313" key="2">
    <source>
        <dbReference type="EMBL" id="MWV44985.1"/>
    </source>
</evidence>
<evidence type="ECO:0000313" key="3">
    <source>
        <dbReference type="Proteomes" id="UP000460318"/>
    </source>
</evidence>
<gene>
    <name evidence="2" type="ORF">GRF59_15285</name>
</gene>